<dbReference type="SUPFAM" id="SSF144232">
    <property type="entry name" value="HIT/MYND zinc finger-like"/>
    <property type="match status" value="1"/>
</dbReference>
<dbReference type="Pfam" id="PF20179">
    <property type="entry name" value="MSS51_C"/>
    <property type="match status" value="1"/>
</dbReference>
<evidence type="ECO:0000259" key="5">
    <source>
        <dbReference type="PROSITE" id="PS50865"/>
    </source>
</evidence>
<name>A0AAN7R646_TRANT</name>
<keyword evidence="3" id="KW-0862">Zinc</keyword>
<dbReference type="EMBL" id="JAXQNO010000011">
    <property type="protein sequence ID" value="KAK4788701.1"/>
    <property type="molecule type" value="Genomic_DNA"/>
</dbReference>
<gene>
    <name evidence="6" type="ORF">SAY86_020020</name>
</gene>
<comment type="caution">
    <text evidence="6">The sequence shown here is derived from an EMBL/GenBank/DDBJ whole genome shotgun (WGS) entry which is preliminary data.</text>
</comment>
<dbReference type="InterPro" id="IPR046824">
    <property type="entry name" value="Mss51-like_C"/>
</dbReference>
<keyword evidence="2 4" id="KW-0863">Zinc-finger</keyword>
<evidence type="ECO:0000256" key="1">
    <source>
        <dbReference type="ARBA" id="ARBA00022723"/>
    </source>
</evidence>
<dbReference type="GO" id="GO:0008270">
    <property type="term" value="F:zinc ion binding"/>
    <property type="evidence" value="ECO:0007669"/>
    <property type="project" value="UniProtKB-KW"/>
</dbReference>
<evidence type="ECO:0000256" key="2">
    <source>
        <dbReference type="ARBA" id="ARBA00022771"/>
    </source>
</evidence>
<sequence length="376" mass="42027">MECAGKGRGTRCIGPARRRCGRCGAVSYCSASHQLSHWIVHKDECGRLEQQMKQVDVLNESPFTFSEEASVKICENQESRCSFLEKRGLHLAGMWECECSCEVTADSLEHQRIYDSWSLPSILCPCSEPVSPLSKCLLGWDDYYKWRNLPLNSPVAVLLHWAMTIYHAIKLAEIGGLIHKNKKELWIHFLGPEKELVQFGALAELQALLPGLQVHIVLVGPAVPQYRDGERINLSIYPRCNDGECMCKSSSGSIMQTTSKSQTSEITLLFRRGLYHEVYKDIAKHSLPDLIIALNAGIAAYPTWLPTIELIKRVNIPAVFSDYCEEACNLAAQSISAVTGHTLSIPIQLNPFRQPLVVEESALLLPCYSNCFLFGI</sequence>
<dbReference type="PANTHER" id="PTHR47570:SF1">
    <property type="entry name" value="ZINC ION BINDING PROTEIN"/>
    <property type="match status" value="1"/>
</dbReference>
<keyword evidence="1" id="KW-0479">Metal-binding</keyword>
<evidence type="ECO:0000256" key="4">
    <source>
        <dbReference type="PROSITE-ProRule" id="PRU00134"/>
    </source>
</evidence>
<dbReference type="InterPro" id="IPR002893">
    <property type="entry name" value="Znf_MYND"/>
</dbReference>
<accession>A0AAN7R646</accession>
<dbReference type="PROSITE" id="PS50865">
    <property type="entry name" value="ZF_MYND_2"/>
    <property type="match status" value="1"/>
</dbReference>
<dbReference type="Proteomes" id="UP001346149">
    <property type="component" value="Unassembled WGS sequence"/>
</dbReference>
<dbReference type="Gene3D" id="6.10.140.2220">
    <property type="match status" value="1"/>
</dbReference>
<reference evidence="6 7" key="1">
    <citation type="journal article" date="2023" name="Hortic Res">
        <title>Pangenome of water caltrop reveals structural variations and asymmetric subgenome divergence after allopolyploidization.</title>
        <authorList>
            <person name="Zhang X."/>
            <person name="Chen Y."/>
            <person name="Wang L."/>
            <person name="Yuan Y."/>
            <person name="Fang M."/>
            <person name="Shi L."/>
            <person name="Lu R."/>
            <person name="Comes H.P."/>
            <person name="Ma Y."/>
            <person name="Chen Y."/>
            <person name="Huang G."/>
            <person name="Zhou Y."/>
            <person name="Zheng Z."/>
            <person name="Qiu Y."/>
        </authorList>
    </citation>
    <scope>NUCLEOTIDE SEQUENCE [LARGE SCALE GENOMIC DNA]</scope>
    <source>
        <strain evidence="6">F231</strain>
    </source>
</reference>
<organism evidence="6 7">
    <name type="scientific">Trapa natans</name>
    <name type="common">Water chestnut</name>
    <dbReference type="NCBI Taxonomy" id="22666"/>
    <lineage>
        <taxon>Eukaryota</taxon>
        <taxon>Viridiplantae</taxon>
        <taxon>Streptophyta</taxon>
        <taxon>Embryophyta</taxon>
        <taxon>Tracheophyta</taxon>
        <taxon>Spermatophyta</taxon>
        <taxon>Magnoliopsida</taxon>
        <taxon>eudicotyledons</taxon>
        <taxon>Gunneridae</taxon>
        <taxon>Pentapetalae</taxon>
        <taxon>rosids</taxon>
        <taxon>malvids</taxon>
        <taxon>Myrtales</taxon>
        <taxon>Lythraceae</taxon>
        <taxon>Trapa</taxon>
    </lineage>
</organism>
<dbReference type="AlphaFoldDB" id="A0AAN7R646"/>
<protein>
    <recommendedName>
        <fullName evidence="5">MYND-type domain-containing protein</fullName>
    </recommendedName>
</protein>
<dbReference type="Pfam" id="PF01753">
    <property type="entry name" value="zf-MYND"/>
    <property type="match status" value="1"/>
</dbReference>
<evidence type="ECO:0000313" key="6">
    <source>
        <dbReference type="EMBL" id="KAK4788701.1"/>
    </source>
</evidence>
<feature type="domain" description="MYND-type" evidence="5">
    <location>
        <begin position="3"/>
        <end position="45"/>
    </location>
</feature>
<evidence type="ECO:0000256" key="3">
    <source>
        <dbReference type="ARBA" id="ARBA00022833"/>
    </source>
</evidence>
<dbReference type="PANTHER" id="PTHR47570">
    <property type="entry name" value="ZINC ION BINDING PROTEIN"/>
    <property type="match status" value="1"/>
</dbReference>
<evidence type="ECO:0000313" key="7">
    <source>
        <dbReference type="Proteomes" id="UP001346149"/>
    </source>
</evidence>
<proteinExistence type="predicted"/>
<keyword evidence="7" id="KW-1185">Reference proteome</keyword>